<evidence type="ECO:0000256" key="1">
    <source>
        <dbReference type="ARBA" id="ARBA00001946"/>
    </source>
</evidence>
<evidence type="ECO:0000313" key="5">
    <source>
        <dbReference type="Proteomes" id="UP000070620"/>
    </source>
</evidence>
<keyword evidence="2 4" id="KW-0378">Hydrolase</keyword>
<dbReference type="SUPFAM" id="SSF55811">
    <property type="entry name" value="Nudix"/>
    <property type="match status" value="1"/>
</dbReference>
<evidence type="ECO:0000313" key="4">
    <source>
        <dbReference type="EMBL" id="KXK62692.1"/>
    </source>
</evidence>
<dbReference type="PANTHER" id="PTHR43046">
    <property type="entry name" value="GDP-MANNOSE MANNOSYL HYDROLASE"/>
    <property type="match status" value="1"/>
</dbReference>
<evidence type="ECO:0000259" key="3">
    <source>
        <dbReference type="PROSITE" id="PS51462"/>
    </source>
</evidence>
<protein>
    <submittedName>
        <fullName evidence="4">NUDIX hydrolase</fullName>
    </submittedName>
</protein>
<dbReference type="Gene3D" id="3.90.79.10">
    <property type="entry name" value="Nucleoside Triphosphate Pyrophosphohydrolase"/>
    <property type="match status" value="1"/>
</dbReference>
<dbReference type="InterPro" id="IPR000086">
    <property type="entry name" value="NUDIX_hydrolase_dom"/>
</dbReference>
<comment type="caution">
    <text evidence="4">The sequence shown here is derived from an EMBL/GenBank/DDBJ whole genome shotgun (WGS) entry which is preliminary data.</text>
</comment>
<dbReference type="RefSeq" id="WP_067361547.1">
    <property type="nucleotide sequence ID" value="NZ_JBIUBN010000031.1"/>
</dbReference>
<dbReference type="Proteomes" id="UP000070620">
    <property type="component" value="Unassembled WGS sequence"/>
</dbReference>
<organism evidence="4 5">
    <name type="scientific">Micromonospora rosaria</name>
    <dbReference type="NCBI Taxonomy" id="47874"/>
    <lineage>
        <taxon>Bacteria</taxon>
        <taxon>Bacillati</taxon>
        <taxon>Actinomycetota</taxon>
        <taxon>Actinomycetes</taxon>
        <taxon>Micromonosporales</taxon>
        <taxon>Micromonosporaceae</taxon>
        <taxon>Micromonospora</taxon>
    </lineage>
</organism>
<comment type="cofactor">
    <cofactor evidence="1">
        <name>Mg(2+)</name>
        <dbReference type="ChEBI" id="CHEBI:18420"/>
    </cofactor>
</comment>
<evidence type="ECO:0000256" key="2">
    <source>
        <dbReference type="ARBA" id="ARBA00022801"/>
    </source>
</evidence>
<dbReference type="EMBL" id="LRQV01000015">
    <property type="protein sequence ID" value="KXK62692.1"/>
    <property type="molecule type" value="Genomic_DNA"/>
</dbReference>
<name>A0A136PWA9_9ACTN</name>
<dbReference type="Pfam" id="PF00293">
    <property type="entry name" value="NUDIX"/>
    <property type="match status" value="1"/>
</dbReference>
<dbReference type="InterPro" id="IPR015797">
    <property type="entry name" value="NUDIX_hydrolase-like_dom_sf"/>
</dbReference>
<feature type="domain" description="Nudix hydrolase" evidence="3">
    <location>
        <begin position="4"/>
        <end position="140"/>
    </location>
</feature>
<reference evidence="4 5" key="1">
    <citation type="submission" date="2016-01" db="EMBL/GenBank/DDBJ databases">
        <title>Whole genome sequence and analysis of Micromonospora rosaria DSM 803, which can produce antibacterial substance rosamicin.</title>
        <authorList>
            <person name="Yang H."/>
            <person name="He X."/>
            <person name="Zhu D."/>
        </authorList>
    </citation>
    <scope>NUCLEOTIDE SEQUENCE [LARGE SCALE GENOMIC DNA]</scope>
    <source>
        <strain evidence="4 5">DSM 803</strain>
    </source>
</reference>
<accession>A0A136PWA9</accession>
<dbReference type="PROSITE" id="PS51462">
    <property type="entry name" value="NUDIX"/>
    <property type="match status" value="1"/>
</dbReference>
<dbReference type="AlphaFoldDB" id="A0A136PWA9"/>
<dbReference type="PANTHER" id="PTHR43046:SF14">
    <property type="entry name" value="MUTT_NUDIX FAMILY PROTEIN"/>
    <property type="match status" value="1"/>
</dbReference>
<keyword evidence="5" id="KW-1185">Reference proteome</keyword>
<dbReference type="GO" id="GO:0016787">
    <property type="term" value="F:hydrolase activity"/>
    <property type="evidence" value="ECO:0007669"/>
    <property type="project" value="UniProtKB-KW"/>
</dbReference>
<sequence length="146" mass="16323">MRQIVRRSVRAVLLDEDDRLVLIKRIKPGRAPYWTTPGGGLESTDVSLEAALRRELHEELGAEAERFAQVFLFTASAGEGVSVQHFFACRLRQLNEAARTGEEFVDPSRGGYQLDRVTIDKLPAVDLKPDALKEFIISNEEALLSV</sequence>
<dbReference type="OrthoDB" id="4545744at2"/>
<proteinExistence type="predicted"/>
<dbReference type="CDD" id="cd04669">
    <property type="entry name" value="NUDIX_Hydrolase"/>
    <property type="match status" value="1"/>
</dbReference>
<gene>
    <name evidence="4" type="ORF">AWW66_07170</name>
</gene>